<accession>A0A9D3ZSM6</accession>
<evidence type="ECO:0000313" key="2">
    <source>
        <dbReference type="Proteomes" id="UP000828251"/>
    </source>
</evidence>
<gene>
    <name evidence="1" type="ORF">J1N35_030123</name>
</gene>
<name>A0A9D3ZSM6_9ROSI</name>
<organism evidence="1 2">
    <name type="scientific">Gossypium stocksii</name>
    <dbReference type="NCBI Taxonomy" id="47602"/>
    <lineage>
        <taxon>Eukaryota</taxon>
        <taxon>Viridiplantae</taxon>
        <taxon>Streptophyta</taxon>
        <taxon>Embryophyta</taxon>
        <taxon>Tracheophyta</taxon>
        <taxon>Spermatophyta</taxon>
        <taxon>Magnoliopsida</taxon>
        <taxon>eudicotyledons</taxon>
        <taxon>Gunneridae</taxon>
        <taxon>Pentapetalae</taxon>
        <taxon>rosids</taxon>
        <taxon>malvids</taxon>
        <taxon>Malvales</taxon>
        <taxon>Malvaceae</taxon>
        <taxon>Malvoideae</taxon>
        <taxon>Gossypium</taxon>
    </lineage>
</organism>
<comment type="caution">
    <text evidence="1">The sequence shown here is derived from an EMBL/GenBank/DDBJ whole genome shotgun (WGS) entry which is preliminary data.</text>
</comment>
<dbReference type="Proteomes" id="UP000828251">
    <property type="component" value="Unassembled WGS sequence"/>
</dbReference>
<evidence type="ECO:0000313" key="1">
    <source>
        <dbReference type="EMBL" id="KAH1065136.1"/>
    </source>
</evidence>
<reference evidence="1 2" key="1">
    <citation type="journal article" date="2021" name="Plant Biotechnol. J.">
        <title>Multi-omics assisted identification of the key and species-specific regulatory components of drought-tolerant mechanisms in Gossypium stocksii.</title>
        <authorList>
            <person name="Yu D."/>
            <person name="Ke L."/>
            <person name="Zhang D."/>
            <person name="Wu Y."/>
            <person name="Sun Y."/>
            <person name="Mei J."/>
            <person name="Sun J."/>
            <person name="Sun Y."/>
        </authorList>
    </citation>
    <scope>NUCLEOTIDE SEQUENCE [LARGE SCALE GENOMIC DNA]</scope>
    <source>
        <strain evidence="2">cv. E1</strain>
        <tissue evidence="1">Leaf</tissue>
    </source>
</reference>
<proteinExistence type="predicted"/>
<protein>
    <submittedName>
        <fullName evidence="1">Uncharacterized protein</fullName>
    </submittedName>
</protein>
<sequence>MFQGHLLSVSSTTAVCFLFGVIASVYQYNSIGDPYGHLYQFKARLLQSYANTTKAEYLVNRRGKENFEK</sequence>
<keyword evidence="2" id="KW-1185">Reference proteome</keyword>
<dbReference type="EMBL" id="JAIQCV010000009">
    <property type="protein sequence ID" value="KAH1065136.1"/>
    <property type="molecule type" value="Genomic_DNA"/>
</dbReference>
<dbReference type="AlphaFoldDB" id="A0A9D3ZSM6"/>